<protein>
    <submittedName>
        <fullName evidence="3">Uncharacterized protein</fullName>
    </submittedName>
</protein>
<evidence type="ECO:0000313" key="4">
    <source>
        <dbReference type="Proteomes" id="UP001227192"/>
    </source>
</evidence>
<feature type="signal peptide" evidence="2">
    <location>
        <begin position="1"/>
        <end position="24"/>
    </location>
</feature>
<evidence type="ECO:0000313" key="3">
    <source>
        <dbReference type="EMBL" id="KAJ9488870.1"/>
    </source>
</evidence>
<feature type="chain" id="PRO_5042527443" evidence="2">
    <location>
        <begin position="25"/>
        <end position="108"/>
    </location>
</feature>
<organism evidence="3 4">
    <name type="scientific">Penicillium thymicola</name>
    <dbReference type="NCBI Taxonomy" id="293382"/>
    <lineage>
        <taxon>Eukaryota</taxon>
        <taxon>Fungi</taxon>
        <taxon>Dikarya</taxon>
        <taxon>Ascomycota</taxon>
        <taxon>Pezizomycotina</taxon>
        <taxon>Eurotiomycetes</taxon>
        <taxon>Eurotiomycetidae</taxon>
        <taxon>Eurotiales</taxon>
        <taxon>Aspergillaceae</taxon>
        <taxon>Penicillium</taxon>
    </lineage>
</organism>
<keyword evidence="4" id="KW-1185">Reference proteome</keyword>
<keyword evidence="2" id="KW-0732">Signal</keyword>
<evidence type="ECO:0000256" key="2">
    <source>
        <dbReference type="SAM" id="SignalP"/>
    </source>
</evidence>
<comment type="caution">
    <text evidence="3">The sequence shown here is derived from an EMBL/GenBank/DDBJ whole genome shotgun (WGS) entry which is preliminary data.</text>
</comment>
<feature type="region of interest" description="Disordered" evidence="1">
    <location>
        <begin position="65"/>
        <end position="85"/>
    </location>
</feature>
<accession>A0AAI9TL96</accession>
<name>A0AAI9TL96_PENTH</name>
<evidence type="ECO:0000256" key="1">
    <source>
        <dbReference type="SAM" id="MobiDB-lite"/>
    </source>
</evidence>
<sequence length="108" mass="12280">MAATRAFHSHPLSHLALFLSPTSSLSLWLELARQVPARLVPIFFSPGSSIISLYQAQWKKTVDRKSHPQISKEYNHTGPRRPLHYTKDTGSSLREFRILAPINIAWFG</sequence>
<dbReference type="AlphaFoldDB" id="A0AAI9TL96"/>
<reference evidence="3" key="1">
    <citation type="submission" date="2015-06" db="EMBL/GenBank/DDBJ databases">
        <authorList>
            <person name="Nguyen H."/>
        </authorList>
    </citation>
    <scope>NUCLEOTIDE SEQUENCE</scope>
    <source>
        <strain evidence="3">DAOM 180753</strain>
    </source>
</reference>
<reference evidence="3" key="2">
    <citation type="journal article" date="2016" name="Fungal Biol.">
        <title>Ochratoxin A production by Penicillium thymicola.</title>
        <authorList>
            <person name="Nguyen H.D.T."/>
            <person name="McMullin D.R."/>
            <person name="Ponomareva E."/>
            <person name="Riley R."/>
            <person name="Pomraning K.R."/>
            <person name="Baker S.E."/>
            <person name="Seifert K.A."/>
        </authorList>
    </citation>
    <scope>NUCLEOTIDE SEQUENCE</scope>
    <source>
        <strain evidence="3">DAOM 180753</strain>
    </source>
</reference>
<dbReference type="EMBL" id="LACB01000102">
    <property type="protein sequence ID" value="KAJ9488870.1"/>
    <property type="molecule type" value="Genomic_DNA"/>
</dbReference>
<gene>
    <name evidence="3" type="ORF">VN97_g4419</name>
</gene>
<proteinExistence type="predicted"/>
<dbReference type="Proteomes" id="UP001227192">
    <property type="component" value="Unassembled WGS sequence"/>
</dbReference>